<dbReference type="Proteomes" id="UP001194729">
    <property type="component" value="Unassembled WGS sequence"/>
</dbReference>
<feature type="domain" description="Beta-mannosidase Ig-fold" evidence="2">
    <location>
        <begin position="249"/>
        <end position="316"/>
    </location>
</feature>
<accession>A0ABS0A8N2</accession>
<organism evidence="4 5">
    <name type="scientific">Nonlabens mediterrranea</name>
    <dbReference type="NCBI Taxonomy" id="1419947"/>
    <lineage>
        <taxon>Bacteria</taxon>
        <taxon>Pseudomonadati</taxon>
        <taxon>Bacteroidota</taxon>
        <taxon>Flavobacteriia</taxon>
        <taxon>Flavobacteriales</taxon>
        <taxon>Flavobacteriaceae</taxon>
        <taxon>Nonlabens</taxon>
    </lineage>
</organism>
<dbReference type="Gene3D" id="2.60.40.10">
    <property type="entry name" value="Immunoglobulins"/>
    <property type="match status" value="2"/>
</dbReference>
<dbReference type="Pfam" id="PF17753">
    <property type="entry name" value="Ig_mannosidase"/>
    <property type="match status" value="1"/>
</dbReference>
<dbReference type="InterPro" id="IPR041447">
    <property type="entry name" value="Mannosidase_ig"/>
</dbReference>
<evidence type="ECO:0000313" key="5">
    <source>
        <dbReference type="Proteomes" id="UP001194729"/>
    </source>
</evidence>
<dbReference type="PANTHER" id="PTHR43730:SF1">
    <property type="entry name" value="BETA-MANNOSIDASE"/>
    <property type="match status" value="1"/>
</dbReference>
<reference evidence="4 5" key="1">
    <citation type="submission" date="2020-11" db="EMBL/GenBank/DDBJ databases">
        <title>P. mediterranea TC4 genome.</title>
        <authorList>
            <person name="Molmeret M."/>
        </authorList>
    </citation>
    <scope>NUCLEOTIDE SEQUENCE [LARGE SCALE GENOMIC DNA]</scope>
    <source>
        <strain evidence="4 5">TC4</strain>
    </source>
</reference>
<dbReference type="InterPro" id="IPR017853">
    <property type="entry name" value="GH"/>
</dbReference>
<dbReference type="Gene3D" id="3.20.20.80">
    <property type="entry name" value="Glycosidases"/>
    <property type="match status" value="1"/>
</dbReference>
<dbReference type="InterPro" id="IPR013783">
    <property type="entry name" value="Ig-like_fold"/>
</dbReference>
<feature type="domain" description="Mannosidase Ig/CBM-like" evidence="3">
    <location>
        <begin position="162"/>
        <end position="234"/>
    </location>
</feature>
<feature type="non-terminal residue" evidence="4">
    <location>
        <position position="1"/>
    </location>
</feature>
<dbReference type="Pfam" id="PF17786">
    <property type="entry name" value="Mannosidase_ig"/>
    <property type="match status" value="1"/>
</dbReference>
<dbReference type="EMBL" id="JADKYU010000669">
    <property type="protein sequence ID" value="MBF4985163.1"/>
    <property type="molecule type" value="Genomic_DNA"/>
</dbReference>
<keyword evidence="5" id="KW-1185">Reference proteome</keyword>
<protein>
    <submittedName>
        <fullName evidence="4">Glycoside hydrolase family 2 protein</fullName>
    </submittedName>
</protein>
<evidence type="ECO:0000259" key="2">
    <source>
        <dbReference type="Pfam" id="PF17753"/>
    </source>
</evidence>
<sequence>SCHTRQSCGHDAYPFEHFEEHVPRFMSEFGFQSHPSYEAIRFINKDGTVNIQSKDYASHQKHARGNELIREYMERDFPVPTNDEDYVYISQLLQAYGMSKGIQAHRRARPYNMGTLYWQLNDCWPAVSWSSIDYFGNWKALHYQVKRDFENILISNVVENDTLKTYVVNDRLETLQKDLEIIIKDFNGNVLVNHRIESLHSTALAASSREISFIALKTLNIDKSDVYVVSKFGKSEVISILERPKNLNLPDTKISIDSKKENGQFILTLESHVFAKDVFLYTDVKGHFNDNFLNLEPNTKKTILFETESDTVPEFKYKTLNGLMKN</sequence>
<comment type="caution">
    <text evidence="4">The sequence shown here is derived from an EMBL/GenBank/DDBJ whole genome shotgun (WGS) entry which is preliminary data.</text>
</comment>
<dbReference type="InterPro" id="IPR041625">
    <property type="entry name" value="Beta-mannosidase_Ig"/>
</dbReference>
<name>A0ABS0A8N2_9FLAO</name>
<gene>
    <name evidence="4" type="ORF">FNJ87_12770</name>
</gene>
<dbReference type="InterPro" id="IPR036156">
    <property type="entry name" value="Beta-gal/glucu_dom_sf"/>
</dbReference>
<dbReference type="PANTHER" id="PTHR43730">
    <property type="entry name" value="BETA-MANNOSIDASE"/>
    <property type="match status" value="1"/>
</dbReference>
<evidence type="ECO:0000256" key="1">
    <source>
        <dbReference type="ARBA" id="ARBA00023295"/>
    </source>
</evidence>
<evidence type="ECO:0000259" key="3">
    <source>
        <dbReference type="Pfam" id="PF17786"/>
    </source>
</evidence>
<proteinExistence type="predicted"/>
<dbReference type="GO" id="GO:0016787">
    <property type="term" value="F:hydrolase activity"/>
    <property type="evidence" value="ECO:0007669"/>
    <property type="project" value="UniProtKB-KW"/>
</dbReference>
<keyword evidence="1" id="KW-0326">Glycosidase</keyword>
<dbReference type="SUPFAM" id="SSF51445">
    <property type="entry name" value="(Trans)glycosidases"/>
    <property type="match status" value="1"/>
</dbReference>
<evidence type="ECO:0000313" key="4">
    <source>
        <dbReference type="EMBL" id="MBF4985163.1"/>
    </source>
</evidence>
<dbReference type="SUPFAM" id="SSF49303">
    <property type="entry name" value="beta-Galactosidase/glucuronidase domain"/>
    <property type="match status" value="2"/>
</dbReference>
<keyword evidence="4" id="KW-0378">Hydrolase</keyword>
<dbReference type="InterPro" id="IPR050887">
    <property type="entry name" value="Beta-mannosidase_GH2"/>
</dbReference>